<dbReference type="AlphaFoldDB" id="A0A662ZA37"/>
<reference evidence="2 3" key="1">
    <citation type="submission" date="2016-10" db="EMBL/GenBank/DDBJ databases">
        <authorList>
            <person name="Varghese N."/>
            <person name="Submissions S."/>
        </authorList>
    </citation>
    <scope>NUCLEOTIDE SEQUENCE [LARGE SCALE GENOMIC DNA]</scope>
    <source>
        <strain evidence="2 3">22B</strain>
    </source>
</reference>
<dbReference type="PANTHER" id="PTHR34825:SF1">
    <property type="entry name" value="AAA-ATPASE-LIKE DOMAIN-CONTAINING PROTEIN"/>
    <property type="match status" value="1"/>
</dbReference>
<evidence type="ECO:0000313" key="3">
    <source>
        <dbReference type="Proteomes" id="UP000243374"/>
    </source>
</evidence>
<evidence type="ECO:0000259" key="1">
    <source>
        <dbReference type="Pfam" id="PF09820"/>
    </source>
</evidence>
<dbReference type="Pfam" id="PF09820">
    <property type="entry name" value="AAA-ATPase_like"/>
    <property type="match status" value="1"/>
</dbReference>
<evidence type="ECO:0000313" key="2">
    <source>
        <dbReference type="EMBL" id="SFJ94301.1"/>
    </source>
</evidence>
<dbReference type="RefSeq" id="WP_177189544.1">
    <property type="nucleotide sequence ID" value="NZ_FOSF01000009.1"/>
</dbReference>
<dbReference type="SUPFAM" id="SSF52540">
    <property type="entry name" value="P-loop containing nucleoside triphosphate hydrolases"/>
    <property type="match status" value="1"/>
</dbReference>
<organism evidence="2 3">
    <name type="scientific">Succinivibrio dextrinosolvens</name>
    <dbReference type="NCBI Taxonomy" id="83771"/>
    <lineage>
        <taxon>Bacteria</taxon>
        <taxon>Pseudomonadati</taxon>
        <taxon>Pseudomonadota</taxon>
        <taxon>Gammaproteobacteria</taxon>
        <taxon>Aeromonadales</taxon>
        <taxon>Succinivibrionaceae</taxon>
        <taxon>Succinivibrio</taxon>
    </lineage>
</organism>
<feature type="non-terminal residue" evidence="2">
    <location>
        <position position="328"/>
    </location>
</feature>
<dbReference type="InterPro" id="IPR027417">
    <property type="entry name" value="P-loop_NTPase"/>
</dbReference>
<dbReference type="Proteomes" id="UP000243374">
    <property type="component" value="Unassembled WGS sequence"/>
</dbReference>
<gene>
    <name evidence="2" type="ORF">SAMN04487865_10091</name>
</gene>
<dbReference type="InterPro" id="IPR018631">
    <property type="entry name" value="AAA-ATPase-like_dom"/>
</dbReference>
<name>A0A662ZA37_9GAMM</name>
<feature type="domain" description="AAA-ATPase-like" evidence="1">
    <location>
        <begin position="10"/>
        <end position="206"/>
    </location>
</feature>
<sequence>MGSYLNTGFEKFEESLNARLYVDKSELISVLNDYVETEQRFFCISRPRRFGKTVTANMLCAYYSKNTDSSFLFDNLKISHDDSYKTHLNQYNTLFLNITDEFNRAEQNVKTMIKRITDFVSGEIKEAYPEIKLLDQYDLSLTLESMYSQTKKGFVIVIDEWDCIMRERKTDAEGIKTYLEWLKLLMKDKSYVALAYMTGILPIKKCGTHSSLNMFDEYSMTDPGDYASYIGFTENEVLSLCEEYKVDFGLMKKWYDGYSFENSPHLYNPNSVVCAIDENKFKSYWTQTETFESLRRYIDLNMAGLRDEVVKLIAGNEVVVNTSRFHND</sequence>
<proteinExistence type="predicted"/>
<dbReference type="PANTHER" id="PTHR34825">
    <property type="entry name" value="CONSERVED PROTEIN, WITH A WEAK D-GALACTARATE DEHYDRATASE/ALTRONATE HYDROLASE DOMAIN"/>
    <property type="match status" value="1"/>
</dbReference>
<keyword evidence="3" id="KW-1185">Reference proteome</keyword>
<dbReference type="EMBL" id="FOSF01000009">
    <property type="protein sequence ID" value="SFJ94301.1"/>
    <property type="molecule type" value="Genomic_DNA"/>
</dbReference>
<dbReference type="Gene3D" id="3.40.50.300">
    <property type="entry name" value="P-loop containing nucleotide triphosphate hydrolases"/>
    <property type="match status" value="1"/>
</dbReference>
<accession>A0A662ZA37</accession>
<protein>
    <submittedName>
        <fullName evidence="2">Predicted AAA-ATPase</fullName>
    </submittedName>
</protein>